<evidence type="ECO:0000256" key="5">
    <source>
        <dbReference type="ARBA" id="ARBA00022729"/>
    </source>
</evidence>
<organism evidence="15 16">
    <name type="scientific">Abyssalbus ytuae</name>
    <dbReference type="NCBI Taxonomy" id="2926907"/>
    <lineage>
        <taxon>Bacteria</taxon>
        <taxon>Pseudomonadati</taxon>
        <taxon>Bacteroidota</taxon>
        <taxon>Flavobacteriia</taxon>
        <taxon>Flavobacteriales</taxon>
        <taxon>Flavobacteriaceae</taxon>
        <taxon>Abyssalbus</taxon>
    </lineage>
</organism>
<comment type="subcellular location">
    <subcellularLocation>
        <location evidence="1 10">Cell outer membrane</location>
        <topology evidence="1 10">Multi-pass membrane protein</topology>
    </subcellularLocation>
</comment>
<keyword evidence="5 12" id="KW-0732">Signal</keyword>
<dbReference type="Pfam" id="PF00593">
    <property type="entry name" value="TonB_dep_Rec_b-barrel"/>
    <property type="match status" value="1"/>
</dbReference>
<dbReference type="KEGG" id="fbm:MQE35_17260"/>
<reference evidence="15" key="1">
    <citation type="submission" date="2022-03" db="EMBL/GenBank/DDBJ databases">
        <title>Description of Abyssus ytuae gen. nov., sp. nov., a novel member of the family Flavobacteriaceae isolated from the sediment of Mariana Trench.</title>
        <authorList>
            <person name="Zhang J."/>
            <person name="Xu X."/>
        </authorList>
    </citation>
    <scope>NUCLEOTIDE SEQUENCE</scope>
    <source>
        <strain evidence="15">MT3330</strain>
    </source>
</reference>
<dbReference type="InterPro" id="IPR012910">
    <property type="entry name" value="Plug_dom"/>
</dbReference>
<feature type="domain" description="TonB-dependent receptor-like beta-barrel" evidence="13">
    <location>
        <begin position="328"/>
        <end position="766"/>
    </location>
</feature>
<evidence type="ECO:0000256" key="9">
    <source>
        <dbReference type="ARBA" id="ARBA00023237"/>
    </source>
</evidence>
<keyword evidence="9 10" id="KW-0998">Cell outer membrane</keyword>
<protein>
    <submittedName>
        <fullName evidence="15">TonB-dependent receptor</fullName>
    </submittedName>
</protein>
<dbReference type="SUPFAM" id="SSF56935">
    <property type="entry name" value="Porins"/>
    <property type="match status" value="1"/>
</dbReference>
<dbReference type="PANTHER" id="PTHR30069">
    <property type="entry name" value="TONB-DEPENDENT OUTER MEMBRANE RECEPTOR"/>
    <property type="match status" value="1"/>
</dbReference>
<evidence type="ECO:0000256" key="11">
    <source>
        <dbReference type="RuleBase" id="RU003357"/>
    </source>
</evidence>
<evidence type="ECO:0000256" key="4">
    <source>
        <dbReference type="ARBA" id="ARBA00022692"/>
    </source>
</evidence>
<evidence type="ECO:0000313" key="15">
    <source>
        <dbReference type="EMBL" id="UOB17471.1"/>
    </source>
</evidence>
<feature type="domain" description="TonB-dependent receptor plug" evidence="14">
    <location>
        <begin position="121"/>
        <end position="221"/>
    </location>
</feature>
<dbReference type="RefSeq" id="WP_255842941.1">
    <property type="nucleotide sequence ID" value="NZ_CP094358.1"/>
</dbReference>
<dbReference type="Pfam" id="PF13715">
    <property type="entry name" value="CarbopepD_reg_2"/>
    <property type="match status" value="1"/>
</dbReference>
<keyword evidence="6 11" id="KW-0798">TonB box</keyword>
<evidence type="ECO:0000256" key="1">
    <source>
        <dbReference type="ARBA" id="ARBA00004571"/>
    </source>
</evidence>
<dbReference type="Proteomes" id="UP000831290">
    <property type="component" value="Chromosome"/>
</dbReference>
<dbReference type="GO" id="GO:0044718">
    <property type="term" value="P:siderophore transmembrane transport"/>
    <property type="evidence" value="ECO:0007669"/>
    <property type="project" value="TreeGrafter"/>
</dbReference>
<keyword evidence="8 15" id="KW-0675">Receptor</keyword>
<evidence type="ECO:0000259" key="13">
    <source>
        <dbReference type="Pfam" id="PF00593"/>
    </source>
</evidence>
<evidence type="ECO:0000256" key="2">
    <source>
        <dbReference type="ARBA" id="ARBA00022448"/>
    </source>
</evidence>
<dbReference type="PANTHER" id="PTHR30069:SF29">
    <property type="entry name" value="HEMOGLOBIN AND HEMOGLOBIN-HAPTOGLOBIN-BINDING PROTEIN 1-RELATED"/>
    <property type="match status" value="1"/>
</dbReference>
<feature type="chain" id="PRO_5038847755" evidence="12">
    <location>
        <begin position="19"/>
        <end position="797"/>
    </location>
</feature>
<keyword evidence="3 10" id="KW-1134">Transmembrane beta strand</keyword>
<keyword evidence="16" id="KW-1185">Reference proteome</keyword>
<sequence>MKHIVTAFLLLAAVKIQAQDCNFILSGEVVDFHDQTPLSEATLIVIENNITVTTDANGHFYINNVCNGELSLQVSHPECVTRIVQVIVNGNTTLTINLEHHLEELGEVYISTKAIDEKTNSVAEETMSSERLEAYSQGTLGDALREINGVSSLNTGAHIVKPVIQGLKGSRVLLLNNGVRMQDMEWGDEHAPNIDINSVGNVTVVKGAGALRYGGDAVGGVIILEPEKIPVKDTLYGKTILSGATNGRGGAVTSTLTRSFKSGWFAKGQLSYKRFGDSETPDYILSNTGMEEKGLSFNVGKKSFYTGWNAYYSYYNANIAVLAASHIGNVDDLISSINSKEPLIIRDFTYDINHPDQEVTHHLGKIEYFKRFDGLGKWQLQYDFQYNHRNEYDRRVGDDRDKPAIDLELTTHSFTTDFTFDKNKDIKINTGLLARYQDNFANPDTGVRRLIPDYDKYDLGFYISSEYRGFKNLTLDAGLRYDYTHIDAKRFYRVSTWEERGYDEDFSDIIIEDYGSQYLTNPVFDYHSFSATAGLNYAFANTKTLRVNYSLSQRAPNPSELFSDGLHHSAARIELGDLRIQQETSHKVSLSVSKENDRWTWEVSPYVNFINNYIFLEPVGVDYTIRGSFPVYEYHQTNATLIGVDAKTGLQWNDWFNTEHGFSMIKGHGSDKNPLINMPPPVFKNKVTFYKEKWKSFTASLESIYTFRQNEYPDNIQVFSPEANEEVTLDINTPPGDYHLLNADADMTFKLTGRSNMKIGIGVNNILNTRYRDYLNRLRYFADDLGRNFMIKLKLNY</sequence>
<proteinExistence type="inferred from homology"/>
<name>A0A9E7CT49_9FLAO</name>
<dbReference type="InterPro" id="IPR037066">
    <property type="entry name" value="Plug_dom_sf"/>
</dbReference>
<keyword evidence="7 10" id="KW-0472">Membrane</keyword>
<accession>A0A9E7CT49</accession>
<dbReference type="GO" id="GO:0009279">
    <property type="term" value="C:cell outer membrane"/>
    <property type="evidence" value="ECO:0007669"/>
    <property type="project" value="UniProtKB-SubCell"/>
</dbReference>
<keyword evidence="4 10" id="KW-0812">Transmembrane</keyword>
<dbReference type="InterPro" id="IPR039426">
    <property type="entry name" value="TonB-dep_rcpt-like"/>
</dbReference>
<dbReference type="AlphaFoldDB" id="A0A9E7CT49"/>
<dbReference type="InterPro" id="IPR000531">
    <property type="entry name" value="Beta-barrel_TonB"/>
</dbReference>
<keyword evidence="2 10" id="KW-0813">Transport</keyword>
<evidence type="ECO:0000313" key="16">
    <source>
        <dbReference type="Proteomes" id="UP000831290"/>
    </source>
</evidence>
<dbReference type="SUPFAM" id="SSF49464">
    <property type="entry name" value="Carboxypeptidase regulatory domain-like"/>
    <property type="match status" value="1"/>
</dbReference>
<dbReference type="Gene3D" id="2.40.170.20">
    <property type="entry name" value="TonB-dependent receptor, beta-barrel domain"/>
    <property type="match status" value="1"/>
</dbReference>
<evidence type="ECO:0000256" key="12">
    <source>
        <dbReference type="SAM" id="SignalP"/>
    </source>
</evidence>
<dbReference type="Pfam" id="PF07715">
    <property type="entry name" value="Plug"/>
    <property type="match status" value="1"/>
</dbReference>
<dbReference type="InterPro" id="IPR008969">
    <property type="entry name" value="CarboxyPept-like_regulatory"/>
</dbReference>
<dbReference type="Gene3D" id="2.60.40.1120">
    <property type="entry name" value="Carboxypeptidase-like, regulatory domain"/>
    <property type="match status" value="1"/>
</dbReference>
<dbReference type="EMBL" id="CP094358">
    <property type="protein sequence ID" value="UOB17471.1"/>
    <property type="molecule type" value="Genomic_DNA"/>
</dbReference>
<evidence type="ECO:0000256" key="6">
    <source>
        <dbReference type="ARBA" id="ARBA00023077"/>
    </source>
</evidence>
<dbReference type="Gene3D" id="2.170.130.10">
    <property type="entry name" value="TonB-dependent receptor, plug domain"/>
    <property type="match status" value="1"/>
</dbReference>
<gene>
    <name evidence="15" type="ORF">MQE35_17260</name>
</gene>
<evidence type="ECO:0000256" key="3">
    <source>
        <dbReference type="ARBA" id="ARBA00022452"/>
    </source>
</evidence>
<feature type="signal peptide" evidence="12">
    <location>
        <begin position="1"/>
        <end position="18"/>
    </location>
</feature>
<evidence type="ECO:0000256" key="8">
    <source>
        <dbReference type="ARBA" id="ARBA00023170"/>
    </source>
</evidence>
<comment type="similarity">
    <text evidence="10 11">Belongs to the TonB-dependent receptor family.</text>
</comment>
<evidence type="ECO:0000256" key="10">
    <source>
        <dbReference type="PROSITE-ProRule" id="PRU01360"/>
    </source>
</evidence>
<dbReference type="PROSITE" id="PS52016">
    <property type="entry name" value="TONB_DEPENDENT_REC_3"/>
    <property type="match status" value="1"/>
</dbReference>
<dbReference type="InterPro" id="IPR036942">
    <property type="entry name" value="Beta-barrel_TonB_sf"/>
</dbReference>
<evidence type="ECO:0000259" key="14">
    <source>
        <dbReference type="Pfam" id="PF07715"/>
    </source>
</evidence>
<evidence type="ECO:0000256" key="7">
    <source>
        <dbReference type="ARBA" id="ARBA00023136"/>
    </source>
</evidence>
<dbReference type="GO" id="GO:0015344">
    <property type="term" value="F:siderophore uptake transmembrane transporter activity"/>
    <property type="evidence" value="ECO:0007669"/>
    <property type="project" value="TreeGrafter"/>
</dbReference>